<feature type="compositionally biased region" description="Low complexity" evidence="5">
    <location>
        <begin position="291"/>
        <end position="334"/>
    </location>
</feature>
<dbReference type="EMBL" id="JALNTZ010000002">
    <property type="protein sequence ID" value="KAJ3660906.1"/>
    <property type="molecule type" value="Genomic_DNA"/>
</dbReference>
<keyword evidence="2 4" id="KW-0238">DNA-binding</keyword>
<evidence type="ECO:0000256" key="5">
    <source>
        <dbReference type="SAM" id="MobiDB-lite"/>
    </source>
</evidence>
<keyword evidence="3 4" id="KW-0539">Nucleus</keyword>
<evidence type="ECO:0000256" key="3">
    <source>
        <dbReference type="ARBA" id="ARBA00023242"/>
    </source>
</evidence>
<dbReference type="SMART" id="SM00398">
    <property type="entry name" value="HMG"/>
    <property type="match status" value="1"/>
</dbReference>
<feature type="DNA-binding region" description="HMG box" evidence="4">
    <location>
        <begin position="478"/>
        <end position="546"/>
    </location>
</feature>
<dbReference type="SUPFAM" id="SSF47095">
    <property type="entry name" value="HMG-box"/>
    <property type="match status" value="1"/>
</dbReference>
<dbReference type="AlphaFoldDB" id="A0AA38MLK5"/>
<feature type="region of interest" description="Disordered" evidence="5">
    <location>
        <begin position="34"/>
        <end position="57"/>
    </location>
</feature>
<evidence type="ECO:0000256" key="1">
    <source>
        <dbReference type="ARBA" id="ARBA00004123"/>
    </source>
</evidence>
<dbReference type="PROSITE" id="PS50118">
    <property type="entry name" value="HMG_BOX_2"/>
    <property type="match status" value="1"/>
</dbReference>
<dbReference type="Pfam" id="PF00505">
    <property type="entry name" value="HMG_box"/>
    <property type="match status" value="1"/>
</dbReference>
<evidence type="ECO:0000256" key="4">
    <source>
        <dbReference type="PROSITE-ProRule" id="PRU00267"/>
    </source>
</evidence>
<evidence type="ECO:0000256" key="2">
    <source>
        <dbReference type="ARBA" id="ARBA00023125"/>
    </source>
</evidence>
<dbReference type="GO" id="GO:0005634">
    <property type="term" value="C:nucleus"/>
    <property type="evidence" value="ECO:0007669"/>
    <property type="project" value="UniProtKB-SubCell"/>
</dbReference>
<feature type="compositionally biased region" description="Basic residues" evidence="5">
    <location>
        <begin position="460"/>
        <end position="473"/>
    </location>
</feature>
<proteinExistence type="predicted"/>
<dbReference type="InterPro" id="IPR009071">
    <property type="entry name" value="HMG_box_dom"/>
</dbReference>
<protein>
    <recommendedName>
        <fullName evidence="6">HMG box domain-containing protein</fullName>
    </recommendedName>
</protein>
<sequence length="765" mass="85082">MTADRCWSRKRPTWIGVEVLRTKKQTHFVELRILQPPSGSSSTRNRNLHSRRDTQDALAPSSLSLTYIFVIPHPSGGLRDDTSPVQLKWRSGPRRPRGAAGGCAPYYLFVFHGFLRFRSTRACPIPAAVCAARSGGTVWGGVAIGGALFGFEPQLRSYEIGRVPETMLDVTTRPEKSGFCDQNFSVWKKFSHHVDYPVPLTTLEHLKPIVASINTLIGNCENMEATYCVGSDVDVCRMFDQYLYKRSENVDLSLSIPQTNFQSNGYDMGDQTFHTPSFGDEDFDIPAINPQQQQQQQQVSTEQQHYQQQPMQGMQQMNQQMNQQQDGGMGMHDPTGGYQQPLYLSGPDHGMVNPSYHSPQPNYSMSPSQQQQHNNQLLMIQQQQQHQQMMMSHGQPPPGAMNQYGTSPQHPQGRGNSPPAPPGQEPTTSEDSDDSTPHPAMMTAMKRPSPEPADQALTKTQKKPKVQKKKKKRDPNEPQKPVSAYALFFRDTQAAIKGQNPNASFGEVSKIVASMWDALDSEHKNVYKKKTEAAKKEYLKALAAYRASLVSKGAGENEGMYGNYGNYSAGGPQYGGYTPQGTIPSPPMSSAGATPPTQQPPIGKKPMMTNMNQAQQQQQQQQHQSMMQPSMGQVHMQHMQQQQHNTYMQQVPQQQHMPVSPQQQHAVSPHMQQHVSPPPMVSSSPPVSAAPPSVPTTVAQQNVAQGQMRPPNSCIRHGCPNPAITNSEWEDEYCSNECVVSHCRDVYTNWVASNKNQSQNFSTVK</sequence>
<accession>A0AA38MLK5</accession>
<dbReference type="FunFam" id="1.10.30.10:FF:000005">
    <property type="entry name" value="TOX high mobility group box family member 3"/>
    <property type="match status" value="1"/>
</dbReference>
<feature type="region of interest" description="Disordered" evidence="5">
    <location>
        <begin position="580"/>
        <end position="606"/>
    </location>
</feature>
<comment type="subcellular location">
    <subcellularLocation>
        <location evidence="1">Nucleus</location>
    </subcellularLocation>
</comment>
<keyword evidence="8" id="KW-1185">Reference proteome</keyword>
<dbReference type="GO" id="GO:0031490">
    <property type="term" value="F:chromatin DNA binding"/>
    <property type="evidence" value="ECO:0007669"/>
    <property type="project" value="TreeGrafter"/>
</dbReference>
<evidence type="ECO:0000259" key="6">
    <source>
        <dbReference type="PROSITE" id="PS50118"/>
    </source>
</evidence>
<dbReference type="InterPro" id="IPR051365">
    <property type="entry name" value="TOX_HMG-box_domain"/>
</dbReference>
<feature type="domain" description="HMG box" evidence="6">
    <location>
        <begin position="478"/>
        <end position="546"/>
    </location>
</feature>
<evidence type="ECO:0000313" key="8">
    <source>
        <dbReference type="Proteomes" id="UP001168821"/>
    </source>
</evidence>
<name>A0AA38MLK5_9CUCU</name>
<dbReference type="InterPro" id="IPR036910">
    <property type="entry name" value="HMG_box_dom_sf"/>
</dbReference>
<evidence type="ECO:0000313" key="7">
    <source>
        <dbReference type="EMBL" id="KAJ3660906.1"/>
    </source>
</evidence>
<feature type="region of interest" description="Disordered" evidence="5">
    <location>
        <begin position="291"/>
        <end position="482"/>
    </location>
</feature>
<reference evidence="7" key="1">
    <citation type="journal article" date="2023" name="G3 (Bethesda)">
        <title>Whole genome assemblies of Zophobas morio and Tenebrio molitor.</title>
        <authorList>
            <person name="Kaur S."/>
            <person name="Stinson S.A."/>
            <person name="diCenzo G.C."/>
        </authorList>
    </citation>
    <scope>NUCLEOTIDE SEQUENCE</scope>
    <source>
        <strain evidence="7">QUZm001</strain>
    </source>
</reference>
<dbReference type="PANTHER" id="PTHR45781">
    <property type="entry name" value="AGAP000281-PA"/>
    <property type="match status" value="1"/>
</dbReference>
<comment type="caution">
    <text evidence="7">The sequence shown here is derived from an EMBL/GenBank/DDBJ whole genome shotgun (WGS) entry which is preliminary data.</text>
</comment>
<dbReference type="GO" id="GO:0006357">
    <property type="term" value="P:regulation of transcription by RNA polymerase II"/>
    <property type="evidence" value="ECO:0007669"/>
    <property type="project" value="TreeGrafter"/>
</dbReference>
<feature type="compositionally biased region" description="Low complexity" evidence="5">
    <location>
        <begin position="364"/>
        <end position="394"/>
    </location>
</feature>
<gene>
    <name evidence="7" type="ORF">Zmor_005333</name>
</gene>
<dbReference type="PANTHER" id="PTHR45781:SF1">
    <property type="entry name" value="HMG BOX DOMAIN-CONTAINING PROTEIN"/>
    <property type="match status" value="1"/>
</dbReference>
<feature type="region of interest" description="Disordered" evidence="5">
    <location>
        <begin position="671"/>
        <end position="694"/>
    </location>
</feature>
<dbReference type="Proteomes" id="UP001168821">
    <property type="component" value="Unassembled WGS sequence"/>
</dbReference>
<dbReference type="Gene3D" id="1.10.30.10">
    <property type="entry name" value="High mobility group box domain"/>
    <property type="match status" value="1"/>
</dbReference>
<organism evidence="7 8">
    <name type="scientific">Zophobas morio</name>
    <dbReference type="NCBI Taxonomy" id="2755281"/>
    <lineage>
        <taxon>Eukaryota</taxon>
        <taxon>Metazoa</taxon>
        <taxon>Ecdysozoa</taxon>
        <taxon>Arthropoda</taxon>
        <taxon>Hexapoda</taxon>
        <taxon>Insecta</taxon>
        <taxon>Pterygota</taxon>
        <taxon>Neoptera</taxon>
        <taxon>Endopterygota</taxon>
        <taxon>Coleoptera</taxon>
        <taxon>Polyphaga</taxon>
        <taxon>Cucujiformia</taxon>
        <taxon>Tenebrionidae</taxon>
        <taxon>Zophobas</taxon>
    </lineage>
</organism>
<dbReference type="CDD" id="cd21995">
    <property type="entry name" value="HMG-box_TOX-like"/>
    <property type="match status" value="1"/>
</dbReference>